<sequence>MGDWKKNDGLERENAGQEQERLVMGRNAVREALKSGHSIERMYAAEGVKEGSMGELLRLARDHHIRVETVDRARLDLLTDHGVHQGVALRVSAADYVTVEDILAYAKQRGEAPFVAVLDGVEDPHNLGSILRTAECCGVHGVIIPKRRSAGLTSTVSKVASGAAEYVKVARVANIAQTLEQLKKEGLWVAGAHMEGEAYTKVDLTGPLALVVGGEGAGISRIVREKCDFLCRIPMKGKIDSLNASVAAAVLLYEAVRQRS</sequence>
<dbReference type="Pfam" id="PF00588">
    <property type="entry name" value="SpoU_methylase"/>
    <property type="match status" value="1"/>
</dbReference>
<name>A0A926D5N8_9FIRM</name>
<keyword evidence="6" id="KW-1185">Reference proteome</keyword>
<dbReference type="AlphaFoldDB" id="A0A926D5N8"/>
<evidence type="ECO:0000256" key="3">
    <source>
        <dbReference type="ARBA" id="ARBA00022679"/>
    </source>
</evidence>
<dbReference type="GO" id="GO:0005829">
    <property type="term" value="C:cytosol"/>
    <property type="evidence" value="ECO:0007669"/>
    <property type="project" value="TreeGrafter"/>
</dbReference>
<dbReference type="EMBL" id="JACRSR010000003">
    <property type="protein sequence ID" value="MBC8531864.1"/>
    <property type="molecule type" value="Genomic_DNA"/>
</dbReference>
<dbReference type="SMART" id="SM00967">
    <property type="entry name" value="SpoU_sub_bind"/>
    <property type="match status" value="1"/>
</dbReference>
<dbReference type="RefSeq" id="WP_249316576.1">
    <property type="nucleotide sequence ID" value="NZ_JACRSR010000003.1"/>
</dbReference>
<dbReference type="InterPro" id="IPR001537">
    <property type="entry name" value="SpoU_MeTrfase"/>
</dbReference>
<dbReference type="Gene3D" id="3.30.1330.30">
    <property type="match status" value="1"/>
</dbReference>
<accession>A0A926D5N8</accession>
<dbReference type="Gene3D" id="3.40.1280.10">
    <property type="match status" value="1"/>
</dbReference>
<dbReference type="InterPro" id="IPR004441">
    <property type="entry name" value="rRNA_MeTrfase_TrmH"/>
</dbReference>
<dbReference type="InterPro" id="IPR013123">
    <property type="entry name" value="SpoU_subst-bd"/>
</dbReference>
<evidence type="ECO:0000259" key="4">
    <source>
        <dbReference type="SMART" id="SM00967"/>
    </source>
</evidence>
<comment type="similarity">
    <text evidence="1">Belongs to the class IV-like SAM-binding methyltransferase superfamily. RNA methyltransferase TrmH family.</text>
</comment>
<dbReference type="SUPFAM" id="SSF55315">
    <property type="entry name" value="L30e-like"/>
    <property type="match status" value="1"/>
</dbReference>
<dbReference type="GO" id="GO:0006396">
    <property type="term" value="P:RNA processing"/>
    <property type="evidence" value="ECO:0007669"/>
    <property type="project" value="InterPro"/>
</dbReference>
<evidence type="ECO:0000313" key="5">
    <source>
        <dbReference type="EMBL" id="MBC8531864.1"/>
    </source>
</evidence>
<dbReference type="CDD" id="cd18103">
    <property type="entry name" value="SpoU-like_RlmB"/>
    <property type="match status" value="1"/>
</dbReference>
<gene>
    <name evidence="5" type="primary">rlmB</name>
    <name evidence="5" type="ORF">H8696_08390</name>
</gene>
<keyword evidence="2" id="KW-0489">Methyltransferase</keyword>
<dbReference type="InterPro" id="IPR029026">
    <property type="entry name" value="tRNA_m1G_MTases_N"/>
</dbReference>
<evidence type="ECO:0000313" key="6">
    <source>
        <dbReference type="Proteomes" id="UP000623172"/>
    </source>
</evidence>
<dbReference type="Pfam" id="PF08032">
    <property type="entry name" value="SpoU_sub_bind"/>
    <property type="match status" value="1"/>
</dbReference>
<comment type="caution">
    <text evidence="5">The sequence shown here is derived from an EMBL/GenBank/DDBJ whole genome shotgun (WGS) entry which is preliminary data.</text>
</comment>
<dbReference type="GO" id="GO:0003723">
    <property type="term" value="F:RNA binding"/>
    <property type="evidence" value="ECO:0007669"/>
    <property type="project" value="InterPro"/>
</dbReference>
<protein>
    <submittedName>
        <fullName evidence="5">23S rRNA (Guanosine(2251)-2'-O)-methyltransferase RlmB</fullName>
    </submittedName>
</protein>
<feature type="domain" description="RNA 2-O ribose methyltransferase substrate binding" evidence="4">
    <location>
        <begin position="22"/>
        <end position="97"/>
    </location>
</feature>
<dbReference type="InterPro" id="IPR029028">
    <property type="entry name" value="Alpha/beta_knot_MTases"/>
</dbReference>
<dbReference type="Proteomes" id="UP000623172">
    <property type="component" value="Unassembled WGS sequence"/>
</dbReference>
<reference evidence="5" key="1">
    <citation type="submission" date="2020-08" db="EMBL/GenBank/DDBJ databases">
        <title>Genome public.</title>
        <authorList>
            <person name="Liu C."/>
            <person name="Sun Q."/>
        </authorList>
    </citation>
    <scope>NUCLEOTIDE SEQUENCE</scope>
    <source>
        <strain evidence="5">NSJ-53</strain>
    </source>
</reference>
<organism evidence="5 6">
    <name type="scientific">Gehongia tenuis</name>
    <dbReference type="NCBI Taxonomy" id="2763655"/>
    <lineage>
        <taxon>Bacteria</taxon>
        <taxon>Bacillati</taxon>
        <taxon>Bacillota</taxon>
        <taxon>Clostridia</taxon>
        <taxon>Christensenellales</taxon>
        <taxon>Christensenellaceae</taxon>
        <taxon>Gehongia</taxon>
    </lineage>
</organism>
<dbReference type="SUPFAM" id="SSF75217">
    <property type="entry name" value="alpha/beta knot"/>
    <property type="match status" value="1"/>
</dbReference>
<dbReference type="GO" id="GO:0032259">
    <property type="term" value="P:methylation"/>
    <property type="evidence" value="ECO:0007669"/>
    <property type="project" value="UniProtKB-KW"/>
</dbReference>
<evidence type="ECO:0000256" key="2">
    <source>
        <dbReference type="ARBA" id="ARBA00022603"/>
    </source>
</evidence>
<dbReference type="FunFam" id="3.40.1280.10:FF:000008">
    <property type="entry name" value="Group 3 RNA methyltransferase TrmH"/>
    <property type="match status" value="1"/>
</dbReference>
<dbReference type="PANTHER" id="PTHR46429">
    <property type="entry name" value="23S RRNA (GUANOSINE-2'-O-)-METHYLTRANSFERASE RLMB"/>
    <property type="match status" value="1"/>
</dbReference>
<proteinExistence type="inferred from homology"/>
<keyword evidence="3" id="KW-0808">Transferase</keyword>
<evidence type="ECO:0000256" key="1">
    <source>
        <dbReference type="ARBA" id="ARBA00007228"/>
    </source>
</evidence>
<dbReference type="PANTHER" id="PTHR46429:SF1">
    <property type="entry name" value="23S RRNA (GUANOSINE-2'-O-)-METHYLTRANSFERASE RLMB"/>
    <property type="match status" value="1"/>
</dbReference>
<dbReference type="NCBIfam" id="TIGR00186">
    <property type="entry name" value="rRNA_methyl_3"/>
    <property type="match status" value="1"/>
</dbReference>
<dbReference type="InterPro" id="IPR029064">
    <property type="entry name" value="Ribosomal_eL30-like_sf"/>
</dbReference>
<dbReference type="GO" id="GO:0008173">
    <property type="term" value="F:RNA methyltransferase activity"/>
    <property type="evidence" value="ECO:0007669"/>
    <property type="project" value="InterPro"/>
</dbReference>